<dbReference type="InterPro" id="IPR015300">
    <property type="entry name" value="DNA-bd_pseudobarrel_sf"/>
</dbReference>
<reference evidence="7 8" key="1">
    <citation type="journal article" date="2023" name="Int. J. Mol. Sci.">
        <title>De Novo Assembly and Annotation of 11 Diverse Shrub Willow (Salix) Genomes Reveals Novel Gene Organization in Sex-Linked Regions.</title>
        <authorList>
            <person name="Hyden B."/>
            <person name="Feng K."/>
            <person name="Yates T.B."/>
            <person name="Jawdy S."/>
            <person name="Cereghino C."/>
            <person name="Smart L.B."/>
            <person name="Muchero W."/>
        </authorList>
    </citation>
    <scope>NUCLEOTIDE SEQUENCE [LARGE SCALE GENOMIC DNA]</scope>
    <source>
        <tissue evidence="7">Shoot tip</tissue>
    </source>
</reference>
<dbReference type="Gene3D" id="2.40.330.10">
    <property type="entry name" value="DNA-binding pseudobarrel domain"/>
    <property type="match status" value="1"/>
</dbReference>
<organism evidence="7 8">
    <name type="scientific">Salix udensis</name>
    <dbReference type="NCBI Taxonomy" id="889485"/>
    <lineage>
        <taxon>Eukaryota</taxon>
        <taxon>Viridiplantae</taxon>
        <taxon>Streptophyta</taxon>
        <taxon>Embryophyta</taxon>
        <taxon>Tracheophyta</taxon>
        <taxon>Spermatophyta</taxon>
        <taxon>Magnoliopsida</taxon>
        <taxon>eudicotyledons</taxon>
        <taxon>Gunneridae</taxon>
        <taxon>Pentapetalae</taxon>
        <taxon>rosids</taxon>
        <taxon>fabids</taxon>
        <taxon>Malpighiales</taxon>
        <taxon>Salicaceae</taxon>
        <taxon>Saliceae</taxon>
        <taxon>Salix</taxon>
    </lineage>
</organism>
<dbReference type="AlphaFoldDB" id="A0AAD6JBQ7"/>
<dbReference type="GO" id="GO:0005634">
    <property type="term" value="C:nucleus"/>
    <property type="evidence" value="ECO:0007669"/>
    <property type="project" value="UniProtKB-SubCell"/>
</dbReference>
<keyword evidence="2" id="KW-0805">Transcription regulation</keyword>
<dbReference type="PANTHER" id="PTHR31140:SF145">
    <property type="entry name" value="TF-B3 DOMAIN-CONTAINING PROTEIN"/>
    <property type="match status" value="1"/>
</dbReference>
<keyword evidence="5" id="KW-0539">Nucleus</keyword>
<dbReference type="SUPFAM" id="SSF101936">
    <property type="entry name" value="DNA-binding pseudobarrel domain"/>
    <property type="match status" value="1"/>
</dbReference>
<dbReference type="Proteomes" id="UP001162972">
    <property type="component" value="Chromosome 4"/>
</dbReference>
<comment type="caution">
    <text evidence="7">The sequence shown here is derived from an EMBL/GenBank/DDBJ whole genome shotgun (WGS) entry which is preliminary data.</text>
</comment>
<dbReference type="CDD" id="cd10017">
    <property type="entry name" value="B3_DNA"/>
    <property type="match status" value="1"/>
</dbReference>
<keyword evidence="4" id="KW-0804">Transcription</keyword>
<evidence type="ECO:0000256" key="4">
    <source>
        <dbReference type="ARBA" id="ARBA00023163"/>
    </source>
</evidence>
<proteinExistence type="predicted"/>
<dbReference type="GO" id="GO:0003700">
    <property type="term" value="F:DNA-binding transcription factor activity"/>
    <property type="evidence" value="ECO:0007669"/>
    <property type="project" value="InterPro"/>
</dbReference>
<comment type="subcellular location">
    <subcellularLocation>
        <location evidence="1">Nucleus</location>
    </subcellularLocation>
</comment>
<evidence type="ECO:0000313" key="7">
    <source>
        <dbReference type="EMBL" id="KAJ6401945.1"/>
    </source>
</evidence>
<keyword evidence="8" id="KW-1185">Reference proteome</keyword>
<dbReference type="InterPro" id="IPR003340">
    <property type="entry name" value="B3_DNA-bd"/>
</dbReference>
<sequence>MEPAMSKVVSNSDTKNKRLEFPTESLPAFPIAEGQNSMEFVAFDRVQKPWNFKVSVRNEGRYLKPWLSGEWTDYVHYKGLRKGDKVIITTDDEENGNKRYHIRAERKHLGFWYCIDQQWL</sequence>
<evidence type="ECO:0000256" key="5">
    <source>
        <dbReference type="ARBA" id="ARBA00023242"/>
    </source>
</evidence>
<keyword evidence="3" id="KW-0238">DNA-binding</keyword>
<dbReference type="PANTHER" id="PTHR31140">
    <property type="entry name" value="B3 DOMAIN-CONTAINING TRANSCRIPTION FACTOR ABI3"/>
    <property type="match status" value="1"/>
</dbReference>
<evidence type="ECO:0008006" key="9">
    <source>
        <dbReference type="Google" id="ProtNLM"/>
    </source>
</evidence>
<dbReference type="InterPro" id="IPR044800">
    <property type="entry name" value="LEC2-like"/>
</dbReference>
<dbReference type="GO" id="GO:0003677">
    <property type="term" value="F:DNA binding"/>
    <property type="evidence" value="ECO:0007669"/>
    <property type="project" value="UniProtKB-KW"/>
</dbReference>
<protein>
    <recommendedName>
        <fullName evidence="9">TF-B3 domain-containing protein</fullName>
    </recommendedName>
</protein>
<feature type="region of interest" description="Disordered" evidence="6">
    <location>
        <begin position="1"/>
        <end position="21"/>
    </location>
</feature>
<gene>
    <name evidence="7" type="ORF">OIU84_014092</name>
</gene>
<evidence type="ECO:0000313" key="8">
    <source>
        <dbReference type="Proteomes" id="UP001162972"/>
    </source>
</evidence>
<evidence type="ECO:0000256" key="2">
    <source>
        <dbReference type="ARBA" id="ARBA00023015"/>
    </source>
</evidence>
<accession>A0AAD6JBQ7</accession>
<evidence type="ECO:0000256" key="3">
    <source>
        <dbReference type="ARBA" id="ARBA00023125"/>
    </source>
</evidence>
<dbReference type="EMBL" id="JAPFFJ010000018">
    <property type="protein sequence ID" value="KAJ6401945.1"/>
    <property type="molecule type" value="Genomic_DNA"/>
</dbReference>
<evidence type="ECO:0000256" key="6">
    <source>
        <dbReference type="SAM" id="MobiDB-lite"/>
    </source>
</evidence>
<evidence type="ECO:0000256" key="1">
    <source>
        <dbReference type="ARBA" id="ARBA00004123"/>
    </source>
</evidence>
<name>A0AAD6JBQ7_9ROSI</name>